<gene>
    <name evidence="1" type="ORF">PAECIP111891_06153</name>
</gene>
<accession>A0ABM9CYL9</accession>
<evidence type="ECO:0000313" key="1">
    <source>
        <dbReference type="EMBL" id="CAH1227739.1"/>
    </source>
</evidence>
<keyword evidence="2" id="KW-1185">Reference proteome</keyword>
<proteinExistence type="predicted"/>
<dbReference type="EMBL" id="CAKMMW010000029">
    <property type="protein sequence ID" value="CAH1227739.1"/>
    <property type="molecule type" value="Genomic_DNA"/>
</dbReference>
<evidence type="ECO:0000313" key="2">
    <source>
        <dbReference type="Proteomes" id="UP000838821"/>
    </source>
</evidence>
<protein>
    <submittedName>
        <fullName evidence="1">Uncharacterized protein</fullName>
    </submittedName>
</protein>
<organism evidence="1 2">
    <name type="scientific">Paenibacillus allorhizoplanae</name>
    <dbReference type="NCBI Taxonomy" id="2905648"/>
    <lineage>
        <taxon>Bacteria</taxon>
        <taxon>Bacillati</taxon>
        <taxon>Bacillota</taxon>
        <taxon>Bacilli</taxon>
        <taxon>Bacillales</taxon>
        <taxon>Paenibacillaceae</taxon>
        <taxon>Paenibacillus</taxon>
    </lineage>
</organism>
<name>A0ABM9CYL9_9BACL</name>
<sequence>MQMIVIDAGSTLSKILTLPLIVRRLGPSSANPPCEVQDHV</sequence>
<reference evidence="1" key="1">
    <citation type="submission" date="2022-01" db="EMBL/GenBank/DDBJ databases">
        <authorList>
            <person name="Criscuolo A."/>
        </authorList>
    </citation>
    <scope>NUCLEOTIDE SEQUENCE</scope>
    <source>
        <strain evidence="1">CIP111891</strain>
    </source>
</reference>
<comment type="caution">
    <text evidence="1">The sequence shown here is derived from an EMBL/GenBank/DDBJ whole genome shotgun (WGS) entry which is preliminary data.</text>
</comment>
<dbReference type="Proteomes" id="UP000838821">
    <property type="component" value="Unassembled WGS sequence"/>
</dbReference>